<evidence type="ECO:0000313" key="17">
    <source>
        <dbReference type="EMBL" id="KPV38967.1"/>
    </source>
</evidence>
<dbReference type="PATRIC" id="fig|471514.4.peg.2325"/>
<dbReference type="SUPFAM" id="SSF49493">
    <property type="entry name" value="HSP40/DnaJ peptide-binding domain"/>
    <property type="match status" value="2"/>
</dbReference>
<evidence type="ECO:0000256" key="1">
    <source>
        <dbReference type="ARBA" id="ARBA00004496"/>
    </source>
</evidence>
<dbReference type="PRINTS" id="PR00625">
    <property type="entry name" value="JDOMAIN"/>
</dbReference>
<dbReference type="Pfam" id="PF00226">
    <property type="entry name" value="DnaJ"/>
    <property type="match status" value="1"/>
</dbReference>
<dbReference type="STRING" id="471514.AN477_23355"/>
<sequence length="376" mass="41096">MSKRDYYEVLGVDKSASPDEIKRAYRKLARQYHPDVNKDDPSAEEKFKEVKDAYETLSDQNKRARYDQFGHEDPMQGMGGGGFGGQGGFQDFGGFGDIFDMFFGGGGGARRGPQRGADLEYELAVDFEEAAFGIEEEIEIPRTETCSTCGGDGAKPGTKVETCSVCHGTGEQQTTVNTPFGRMVNRKVCSACRGSGKHISVPCPDCHGAGRRRVRRTVKVKVPAGVDTGTTLRIPGAGEASPNGGQPGDLHIVIRVRPHDLFERDGTNVYVDYPLSFVQAALGDEVEVPTLDGPVKLRIPEGTQTGTSFRLRGKGIVRLGSTQRGDQHVRVHVMTPTHLNDRQRELLRELGHELGENTNEQARSLLDRMKSAFSGH</sequence>
<comment type="caution">
    <text evidence="17">The sequence shown here is derived from an EMBL/GenBank/DDBJ whole genome shotgun (WGS) entry which is preliminary data.</text>
</comment>
<feature type="binding site" evidence="13">
    <location>
        <position position="149"/>
    </location>
    <ligand>
        <name>Zn(2+)</name>
        <dbReference type="ChEBI" id="CHEBI:29105"/>
        <label>1</label>
    </ligand>
</feature>
<evidence type="ECO:0000259" key="16">
    <source>
        <dbReference type="PROSITE" id="PS51188"/>
    </source>
</evidence>
<dbReference type="PROSITE" id="PS51188">
    <property type="entry name" value="ZF_CR"/>
    <property type="match status" value="1"/>
</dbReference>
<feature type="domain" description="J" evidence="15">
    <location>
        <begin position="5"/>
        <end position="70"/>
    </location>
</feature>
<feature type="binding site" evidence="13">
    <location>
        <position position="189"/>
    </location>
    <ligand>
        <name>Zn(2+)</name>
        <dbReference type="ChEBI" id="CHEBI:29105"/>
        <label>2</label>
    </ligand>
</feature>
<dbReference type="CDD" id="cd06257">
    <property type="entry name" value="DnaJ"/>
    <property type="match status" value="1"/>
</dbReference>
<evidence type="ECO:0000256" key="9">
    <source>
        <dbReference type="ARBA" id="ARBA00023016"/>
    </source>
</evidence>
<dbReference type="SMART" id="SM00271">
    <property type="entry name" value="DnaJ"/>
    <property type="match status" value="1"/>
</dbReference>
<keyword evidence="5 13" id="KW-0479">Metal-binding</keyword>
<protein>
    <recommendedName>
        <fullName evidence="12 13">Chaperone protein DnaJ</fullName>
    </recommendedName>
</protein>
<dbReference type="AlphaFoldDB" id="A0A0P9C6Y7"/>
<dbReference type="GO" id="GO:0051082">
    <property type="term" value="F:unfolded protein binding"/>
    <property type="evidence" value="ECO:0007669"/>
    <property type="project" value="UniProtKB-UniRule"/>
</dbReference>
<dbReference type="FunFam" id="1.10.287.110:FF:000031">
    <property type="entry name" value="Molecular chaperone DnaJ"/>
    <property type="match status" value="1"/>
</dbReference>
<dbReference type="CDD" id="cd10747">
    <property type="entry name" value="DnaJ_C"/>
    <property type="match status" value="1"/>
</dbReference>
<keyword evidence="18" id="KW-1185">Reference proteome</keyword>
<dbReference type="Pfam" id="PF00684">
    <property type="entry name" value="DnaJ_CXXCXGXG"/>
    <property type="match status" value="1"/>
</dbReference>
<comment type="subunit">
    <text evidence="2 13">Homodimer.</text>
</comment>
<dbReference type="Gene3D" id="1.10.287.110">
    <property type="entry name" value="DnaJ domain"/>
    <property type="match status" value="1"/>
</dbReference>
<dbReference type="HAMAP" id="MF_01152">
    <property type="entry name" value="DnaJ"/>
    <property type="match status" value="1"/>
</dbReference>
<feature type="binding site" evidence="13">
    <location>
        <position position="163"/>
    </location>
    <ligand>
        <name>Zn(2+)</name>
        <dbReference type="ChEBI" id="CHEBI:29105"/>
        <label>2</label>
    </ligand>
</feature>
<feature type="binding site" evidence="13">
    <location>
        <position position="146"/>
    </location>
    <ligand>
        <name>Zn(2+)</name>
        <dbReference type="ChEBI" id="CHEBI:29105"/>
        <label>1</label>
    </ligand>
</feature>
<evidence type="ECO:0000256" key="12">
    <source>
        <dbReference type="ARBA" id="ARBA00067609"/>
    </source>
</evidence>
<dbReference type="GO" id="GO:0008270">
    <property type="term" value="F:zinc ion binding"/>
    <property type="evidence" value="ECO:0007669"/>
    <property type="project" value="UniProtKB-UniRule"/>
</dbReference>
<feature type="repeat" description="CXXCXGXG motif" evidence="13">
    <location>
        <begin position="163"/>
        <end position="170"/>
    </location>
</feature>
<comment type="function">
    <text evidence="13">Participates actively in the response to hyperosmotic and heat shock by preventing the aggregation of stress-denatured proteins and by disaggregating proteins, also in an autonomous, DnaK-independent fashion. Unfolded proteins bind initially to DnaJ; upon interaction with the DnaJ-bound protein, DnaK hydrolyzes its bound ATP, resulting in the formation of a stable complex. GrpE releases ADP from DnaK; ATP binding to DnaK triggers the release of the substrate protein, thus completing the reaction cycle. Several rounds of ATP-dependent interactions between DnaJ, DnaK and GrpE are required for fully efficient folding. Also involved, together with DnaK and GrpE, in the DNA replication of plasmids through activation of initiation proteins.</text>
</comment>
<dbReference type="NCBIfam" id="NF008035">
    <property type="entry name" value="PRK10767.1"/>
    <property type="match status" value="1"/>
</dbReference>
<dbReference type="InterPro" id="IPR036410">
    <property type="entry name" value="HSP_DnaJ_Cys-rich_dom_sf"/>
</dbReference>
<comment type="similarity">
    <text evidence="11 13">Belongs to the DnaJ family.</text>
</comment>
<dbReference type="FunFam" id="2.10.230.10:FF:000002">
    <property type="entry name" value="Molecular chaperone DnaJ"/>
    <property type="match status" value="1"/>
</dbReference>
<dbReference type="PANTHER" id="PTHR43096:SF48">
    <property type="entry name" value="CHAPERONE PROTEIN DNAJ"/>
    <property type="match status" value="1"/>
</dbReference>
<dbReference type="NCBIfam" id="TIGR02349">
    <property type="entry name" value="DnaJ_bact"/>
    <property type="match status" value="1"/>
</dbReference>
<dbReference type="InterPro" id="IPR001305">
    <property type="entry name" value="HSP_DnaJ_Cys-rich_dom"/>
</dbReference>
<reference evidence="17 18" key="1">
    <citation type="submission" date="2015-09" db="EMBL/GenBank/DDBJ databases">
        <title>Draft genome sequence of Alicyclobacillus ferrooxydans DSM 22381.</title>
        <authorList>
            <person name="Hemp J."/>
        </authorList>
    </citation>
    <scope>NUCLEOTIDE SEQUENCE [LARGE SCALE GENOMIC DNA]</scope>
    <source>
        <strain evidence="17 18">TC-34</strain>
    </source>
</reference>
<keyword evidence="9 13" id="KW-0346">Stress response</keyword>
<dbReference type="Proteomes" id="UP000050482">
    <property type="component" value="Unassembled WGS sequence"/>
</dbReference>
<dbReference type="Gene3D" id="2.10.230.10">
    <property type="entry name" value="Heat shock protein DnaJ, cysteine-rich domain"/>
    <property type="match status" value="1"/>
</dbReference>
<evidence type="ECO:0000256" key="3">
    <source>
        <dbReference type="ARBA" id="ARBA00022490"/>
    </source>
</evidence>
<dbReference type="GO" id="GO:0031072">
    <property type="term" value="F:heat shock protein binding"/>
    <property type="evidence" value="ECO:0007669"/>
    <property type="project" value="InterPro"/>
</dbReference>
<evidence type="ECO:0000256" key="4">
    <source>
        <dbReference type="ARBA" id="ARBA00022705"/>
    </source>
</evidence>
<dbReference type="InterPro" id="IPR001623">
    <property type="entry name" value="DnaJ_domain"/>
</dbReference>
<keyword evidence="6 13" id="KW-0677">Repeat</keyword>
<name>A0A0P9C6Y7_9BACL</name>
<dbReference type="Pfam" id="PF01556">
    <property type="entry name" value="DnaJ_C"/>
    <property type="match status" value="1"/>
</dbReference>
<evidence type="ECO:0000256" key="6">
    <source>
        <dbReference type="ARBA" id="ARBA00022737"/>
    </source>
</evidence>
<dbReference type="InterPro" id="IPR008971">
    <property type="entry name" value="HSP40/DnaJ_pept-bd"/>
</dbReference>
<dbReference type="EMBL" id="LJCO01000108">
    <property type="protein sequence ID" value="KPV38967.1"/>
    <property type="molecule type" value="Genomic_DNA"/>
</dbReference>
<feature type="repeat" description="CXXCXGXG motif" evidence="13">
    <location>
        <begin position="146"/>
        <end position="153"/>
    </location>
</feature>
<comment type="subcellular location">
    <subcellularLocation>
        <location evidence="1 13">Cytoplasm</location>
    </subcellularLocation>
</comment>
<feature type="binding site" evidence="13">
    <location>
        <position position="166"/>
    </location>
    <ligand>
        <name>Zn(2+)</name>
        <dbReference type="ChEBI" id="CHEBI:29105"/>
        <label>2</label>
    </ligand>
</feature>
<evidence type="ECO:0000256" key="5">
    <source>
        <dbReference type="ARBA" id="ARBA00022723"/>
    </source>
</evidence>
<feature type="repeat" description="CXXCXGXG motif" evidence="13">
    <location>
        <begin position="203"/>
        <end position="210"/>
    </location>
</feature>
<feature type="binding site" evidence="13">
    <location>
        <position position="206"/>
    </location>
    <ligand>
        <name>Zn(2+)</name>
        <dbReference type="ChEBI" id="CHEBI:29105"/>
        <label>1</label>
    </ligand>
</feature>
<dbReference type="PANTHER" id="PTHR43096">
    <property type="entry name" value="DNAJ HOMOLOG 1, MITOCHONDRIAL-RELATED"/>
    <property type="match status" value="1"/>
</dbReference>
<dbReference type="RefSeq" id="WP_054971581.1">
    <property type="nucleotide sequence ID" value="NZ_LJCO01000108.1"/>
</dbReference>
<dbReference type="GO" id="GO:0006260">
    <property type="term" value="P:DNA replication"/>
    <property type="evidence" value="ECO:0007669"/>
    <property type="project" value="UniProtKB-KW"/>
</dbReference>
<keyword evidence="8 13" id="KW-0862">Zinc</keyword>
<evidence type="ECO:0000256" key="8">
    <source>
        <dbReference type="ARBA" id="ARBA00022833"/>
    </source>
</evidence>
<evidence type="ECO:0000256" key="11">
    <source>
        <dbReference type="ARBA" id="ARBA00061004"/>
    </source>
</evidence>
<dbReference type="PROSITE" id="PS00636">
    <property type="entry name" value="DNAJ_1"/>
    <property type="match status" value="1"/>
</dbReference>
<keyword evidence="7 13" id="KW-0863">Zinc-finger</keyword>
<dbReference type="GO" id="GO:0042026">
    <property type="term" value="P:protein refolding"/>
    <property type="evidence" value="ECO:0007669"/>
    <property type="project" value="TreeGrafter"/>
</dbReference>
<dbReference type="PROSITE" id="PS50076">
    <property type="entry name" value="DNAJ_2"/>
    <property type="match status" value="1"/>
</dbReference>
<dbReference type="InterPro" id="IPR036869">
    <property type="entry name" value="J_dom_sf"/>
</dbReference>
<dbReference type="InterPro" id="IPR002939">
    <property type="entry name" value="DnaJ_C"/>
</dbReference>
<accession>A0A0P9C6Y7</accession>
<evidence type="ECO:0000259" key="15">
    <source>
        <dbReference type="PROSITE" id="PS50076"/>
    </source>
</evidence>
<feature type="binding site" evidence="13">
    <location>
        <position position="192"/>
    </location>
    <ligand>
        <name>Zn(2+)</name>
        <dbReference type="ChEBI" id="CHEBI:29105"/>
        <label>2</label>
    </ligand>
</feature>
<dbReference type="SUPFAM" id="SSF57938">
    <property type="entry name" value="DnaJ/Hsp40 cysteine-rich domain"/>
    <property type="match status" value="1"/>
</dbReference>
<keyword evidence="3 13" id="KW-0963">Cytoplasm</keyword>
<evidence type="ECO:0000313" key="18">
    <source>
        <dbReference type="Proteomes" id="UP000050482"/>
    </source>
</evidence>
<organism evidence="17 18">
    <name type="scientific">Alicyclobacillus ferrooxydans</name>
    <dbReference type="NCBI Taxonomy" id="471514"/>
    <lineage>
        <taxon>Bacteria</taxon>
        <taxon>Bacillati</taxon>
        <taxon>Bacillota</taxon>
        <taxon>Bacilli</taxon>
        <taxon>Bacillales</taxon>
        <taxon>Alicyclobacillaceae</taxon>
        <taxon>Alicyclobacillus</taxon>
    </lineage>
</organism>
<evidence type="ECO:0000256" key="10">
    <source>
        <dbReference type="ARBA" id="ARBA00023186"/>
    </source>
</evidence>
<proteinExistence type="inferred from homology"/>
<feature type="domain" description="CR-type" evidence="16">
    <location>
        <begin position="133"/>
        <end position="215"/>
    </location>
</feature>
<comment type="domain">
    <text evidence="13">The J domain is necessary and sufficient to stimulate DnaK ATPase activity. Zinc center 1 plays an important role in the autonomous, DnaK-independent chaperone activity of DnaJ. Zinc center 2 is essential for interaction with DnaK and for DnaJ activity.</text>
</comment>
<dbReference type="InterPro" id="IPR012724">
    <property type="entry name" value="DnaJ"/>
</dbReference>
<evidence type="ECO:0000256" key="2">
    <source>
        <dbReference type="ARBA" id="ARBA00011738"/>
    </source>
</evidence>
<evidence type="ECO:0000256" key="13">
    <source>
        <dbReference type="HAMAP-Rule" id="MF_01152"/>
    </source>
</evidence>
<dbReference type="CDD" id="cd10719">
    <property type="entry name" value="DnaJ_zf"/>
    <property type="match status" value="1"/>
</dbReference>
<dbReference type="InterPro" id="IPR018253">
    <property type="entry name" value="DnaJ_domain_CS"/>
</dbReference>
<dbReference type="SUPFAM" id="SSF46565">
    <property type="entry name" value="Chaperone J-domain"/>
    <property type="match status" value="1"/>
</dbReference>
<dbReference type="GO" id="GO:0005737">
    <property type="term" value="C:cytoplasm"/>
    <property type="evidence" value="ECO:0007669"/>
    <property type="project" value="UniProtKB-SubCell"/>
</dbReference>
<feature type="binding site" evidence="13">
    <location>
        <position position="203"/>
    </location>
    <ligand>
        <name>Zn(2+)</name>
        <dbReference type="ChEBI" id="CHEBI:29105"/>
        <label>1</label>
    </ligand>
</feature>
<keyword evidence="4 13" id="KW-0235">DNA replication</keyword>
<keyword evidence="10 13" id="KW-0143">Chaperone</keyword>
<dbReference type="FunFam" id="2.60.260.20:FF:000004">
    <property type="entry name" value="Molecular chaperone DnaJ"/>
    <property type="match status" value="1"/>
</dbReference>
<evidence type="ECO:0000256" key="14">
    <source>
        <dbReference type="PROSITE-ProRule" id="PRU00546"/>
    </source>
</evidence>
<evidence type="ECO:0000256" key="7">
    <source>
        <dbReference type="ARBA" id="ARBA00022771"/>
    </source>
</evidence>
<gene>
    <name evidence="13" type="primary">dnaJ</name>
    <name evidence="17" type="ORF">AN477_23355</name>
</gene>
<dbReference type="OrthoDB" id="9779889at2"/>
<dbReference type="GO" id="GO:0009408">
    <property type="term" value="P:response to heat"/>
    <property type="evidence" value="ECO:0007669"/>
    <property type="project" value="InterPro"/>
</dbReference>
<feature type="repeat" description="CXXCXGXG motif" evidence="13">
    <location>
        <begin position="189"/>
        <end position="196"/>
    </location>
</feature>
<dbReference type="GO" id="GO:0005524">
    <property type="term" value="F:ATP binding"/>
    <property type="evidence" value="ECO:0007669"/>
    <property type="project" value="InterPro"/>
</dbReference>
<dbReference type="Gene3D" id="2.60.260.20">
    <property type="entry name" value="Urease metallochaperone UreE, N-terminal domain"/>
    <property type="match status" value="2"/>
</dbReference>
<comment type="cofactor">
    <cofactor evidence="13">
        <name>Zn(2+)</name>
        <dbReference type="ChEBI" id="CHEBI:29105"/>
    </cofactor>
    <text evidence="13">Binds 2 Zn(2+) ions per monomer.</text>
</comment>
<feature type="zinc finger region" description="CR-type" evidence="14">
    <location>
        <begin position="133"/>
        <end position="215"/>
    </location>
</feature>